<gene>
    <name evidence="1" type="ORF">ACFPME_01190</name>
</gene>
<organism evidence="1 2">
    <name type="scientific">Rhodanobacter umsongensis</name>
    <dbReference type="NCBI Taxonomy" id="633153"/>
    <lineage>
        <taxon>Bacteria</taxon>
        <taxon>Pseudomonadati</taxon>
        <taxon>Pseudomonadota</taxon>
        <taxon>Gammaproteobacteria</taxon>
        <taxon>Lysobacterales</taxon>
        <taxon>Rhodanobacteraceae</taxon>
        <taxon>Rhodanobacter</taxon>
    </lineage>
</organism>
<dbReference type="SUPFAM" id="SSF55154">
    <property type="entry name" value="CYTH-like phosphatases"/>
    <property type="match status" value="1"/>
</dbReference>
<protein>
    <recommendedName>
        <fullName evidence="3">CYTH domain-containing protein</fullName>
    </recommendedName>
</protein>
<evidence type="ECO:0008006" key="3">
    <source>
        <dbReference type="Google" id="ProtNLM"/>
    </source>
</evidence>
<comment type="caution">
    <text evidence="1">The sequence shown here is derived from an EMBL/GenBank/DDBJ whole genome shotgun (WGS) entry which is preliminary data.</text>
</comment>
<dbReference type="Proteomes" id="UP001596013">
    <property type="component" value="Unassembled WGS sequence"/>
</dbReference>
<dbReference type="Gene3D" id="2.40.320.10">
    <property type="entry name" value="Hypothetical Protein Pfu-838710-001"/>
    <property type="match status" value="1"/>
</dbReference>
<dbReference type="InterPro" id="IPR033469">
    <property type="entry name" value="CYTH-like_dom_sf"/>
</dbReference>
<dbReference type="EMBL" id="JBHSMK010000002">
    <property type="protein sequence ID" value="MFC5435161.1"/>
    <property type="molecule type" value="Genomic_DNA"/>
</dbReference>
<accession>A0ABW0JHA0</accession>
<sequence length="171" mass="18860">MAKNGGPSHSDDAAMAHPKYSLPEIERRWLVSPGCPTGLENLPHWVVEDMYIEGTHLRLRKMSSSRGEVVYKFCKKYGRVASLANPMTNIYLSEAEYRTLSMLKGRSICKRRYAVAGGSIDVYPDLPSVAIFEMEFESEGDAADYVPPGFVGDEVTRDAQYSGDALASSVA</sequence>
<proteinExistence type="predicted"/>
<evidence type="ECO:0000313" key="1">
    <source>
        <dbReference type="EMBL" id="MFC5435161.1"/>
    </source>
</evidence>
<name>A0ABW0JHA0_9GAMM</name>
<reference evidence="2" key="1">
    <citation type="journal article" date="2019" name="Int. J. Syst. Evol. Microbiol.">
        <title>The Global Catalogue of Microorganisms (GCM) 10K type strain sequencing project: providing services to taxonomists for standard genome sequencing and annotation.</title>
        <authorList>
            <consortium name="The Broad Institute Genomics Platform"/>
            <consortium name="The Broad Institute Genome Sequencing Center for Infectious Disease"/>
            <person name="Wu L."/>
            <person name="Ma J."/>
        </authorList>
    </citation>
    <scope>NUCLEOTIDE SEQUENCE [LARGE SCALE GENOMIC DNA]</scope>
    <source>
        <strain evidence="2">JCM 17130</strain>
    </source>
</reference>
<keyword evidence="2" id="KW-1185">Reference proteome</keyword>
<evidence type="ECO:0000313" key="2">
    <source>
        <dbReference type="Proteomes" id="UP001596013"/>
    </source>
</evidence>